<organism evidence="2 3">
    <name type="scientific">Prauserella isguenensis</name>
    <dbReference type="NCBI Taxonomy" id="1470180"/>
    <lineage>
        <taxon>Bacteria</taxon>
        <taxon>Bacillati</taxon>
        <taxon>Actinomycetota</taxon>
        <taxon>Actinomycetes</taxon>
        <taxon>Pseudonocardiales</taxon>
        <taxon>Pseudonocardiaceae</taxon>
        <taxon>Prauserella</taxon>
    </lineage>
</organism>
<dbReference type="Proteomes" id="UP000550714">
    <property type="component" value="Unassembled WGS sequence"/>
</dbReference>
<sequence length="45" mass="4795">MRYSARCTGRALAVPSGHEVRAGAPRGTGPEIVVAESEPERESRT</sequence>
<feature type="region of interest" description="Disordered" evidence="1">
    <location>
        <begin position="16"/>
        <end position="45"/>
    </location>
</feature>
<proteinExistence type="predicted"/>
<keyword evidence="3" id="KW-1185">Reference proteome</keyword>
<accession>A0A839S1L0</accession>
<comment type="caution">
    <text evidence="2">The sequence shown here is derived from an EMBL/GenBank/DDBJ whole genome shotgun (WGS) entry which is preliminary data.</text>
</comment>
<protein>
    <submittedName>
        <fullName evidence="2">Uncharacterized protein</fullName>
    </submittedName>
</protein>
<dbReference type="EMBL" id="JACHWU010000002">
    <property type="protein sequence ID" value="MBB3051272.1"/>
    <property type="molecule type" value="Genomic_DNA"/>
</dbReference>
<reference evidence="2 3" key="1">
    <citation type="submission" date="2020-08" db="EMBL/GenBank/DDBJ databases">
        <title>Genomic Encyclopedia of Type Strains, Phase III (KMG-III): the genomes of soil and plant-associated and newly described type strains.</title>
        <authorList>
            <person name="Whitman W."/>
        </authorList>
    </citation>
    <scope>NUCLEOTIDE SEQUENCE [LARGE SCALE GENOMIC DNA]</scope>
    <source>
        <strain evidence="2 3">CECT 8577</strain>
    </source>
</reference>
<name>A0A839S1L0_9PSEU</name>
<gene>
    <name evidence="2" type="ORF">FHS23_002295</name>
</gene>
<evidence type="ECO:0000313" key="3">
    <source>
        <dbReference type="Proteomes" id="UP000550714"/>
    </source>
</evidence>
<evidence type="ECO:0000256" key="1">
    <source>
        <dbReference type="SAM" id="MobiDB-lite"/>
    </source>
</evidence>
<dbReference type="AlphaFoldDB" id="A0A839S1L0"/>
<evidence type="ECO:0000313" key="2">
    <source>
        <dbReference type="EMBL" id="MBB3051272.1"/>
    </source>
</evidence>